<name>A0A1X7U0R3_AMPQE</name>
<organism evidence="1">
    <name type="scientific">Amphimedon queenslandica</name>
    <name type="common">Sponge</name>
    <dbReference type="NCBI Taxonomy" id="400682"/>
    <lineage>
        <taxon>Eukaryota</taxon>
        <taxon>Metazoa</taxon>
        <taxon>Porifera</taxon>
        <taxon>Demospongiae</taxon>
        <taxon>Heteroscleromorpha</taxon>
        <taxon>Haplosclerida</taxon>
        <taxon>Niphatidae</taxon>
        <taxon>Amphimedon</taxon>
    </lineage>
</organism>
<protein>
    <submittedName>
        <fullName evidence="1">Uncharacterized protein</fullName>
    </submittedName>
</protein>
<reference evidence="1" key="1">
    <citation type="submission" date="2017-05" db="UniProtKB">
        <authorList>
            <consortium name="EnsemblMetazoa"/>
        </authorList>
    </citation>
    <scope>IDENTIFICATION</scope>
</reference>
<sequence length="22" mass="2697">FTVQTNRTIDTWSYYKNKCSIK</sequence>
<proteinExistence type="predicted"/>
<accession>A0A1X7U0R3</accession>
<dbReference type="AlphaFoldDB" id="A0A1X7U0R3"/>
<dbReference type="EnsemblMetazoa" id="Aqu2.1.21292_001">
    <property type="protein sequence ID" value="Aqu2.1.21292_001"/>
    <property type="gene ID" value="Aqu2.1.21292"/>
</dbReference>
<evidence type="ECO:0000313" key="1">
    <source>
        <dbReference type="EnsemblMetazoa" id="Aqu2.1.21292_001"/>
    </source>
</evidence>
<dbReference type="InParanoid" id="A0A1X7U0R3"/>